<evidence type="ECO:0000256" key="2">
    <source>
        <dbReference type="ARBA" id="ARBA00011073"/>
    </source>
</evidence>
<keyword evidence="6 9" id="KW-0378">Hydrolase</keyword>
<feature type="domain" description="Peptidase S8/S53" evidence="12">
    <location>
        <begin position="179"/>
        <end position="472"/>
    </location>
</feature>
<evidence type="ECO:0000256" key="4">
    <source>
        <dbReference type="ARBA" id="ARBA00022670"/>
    </source>
</evidence>
<dbReference type="InterPro" id="IPR036852">
    <property type="entry name" value="Peptidase_S8/S53_dom_sf"/>
</dbReference>
<dbReference type="SUPFAM" id="SSF52743">
    <property type="entry name" value="Subtilisin-like"/>
    <property type="match status" value="1"/>
</dbReference>
<dbReference type="InterPro" id="IPR023827">
    <property type="entry name" value="Peptidase_S8_Asp-AS"/>
</dbReference>
<keyword evidence="3" id="KW-0964">Secreted</keyword>
<reference evidence="13 14" key="1">
    <citation type="submission" date="2019-02" db="EMBL/GenBank/DDBJ databases">
        <title>Genomic Encyclopedia of Type Strains, Phase IV (KMG-IV): sequencing the most valuable type-strain genomes for metagenomic binning, comparative biology and taxonomic classification.</title>
        <authorList>
            <person name="Goeker M."/>
        </authorList>
    </citation>
    <scope>NUCLEOTIDE SEQUENCE [LARGE SCALE GENOMIC DNA]</scope>
    <source>
        <strain evidence="13 14">DSM 10617</strain>
    </source>
</reference>
<dbReference type="AlphaFoldDB" id="A0A4Q7L9M5"/>
<evidence type="ECO:0000256" key="5">
    <source>
        <dbReference type="ARBA" id="ARBA00022729"/>
    </source>
</evidence>
<accession>A0A4Q7L9M5</accession>
<evidence type="ECO:0000256" key="3">
    <source>
        <dbReference type="ARBA" id="ARBA00022525"/>
    </source>
</evidence>
<dbReference type="Gene3D" id="2.60.120.380">
    <property type="match status" value="1"/>
</dbReference>
<evidence type="ECO:0000256" key="9">
    <source>
        <dbReference type="PROSITE-ProRule" id="PRU01240"/>
    </source>
</evidence>
<evidence type="ECO:0000256" key="6">
    <source>
        <dbReference type="ARBA" id="ARBA00022801"/>
    </source>
</evidence>
<feature type="active site" description="Charge relay system" evidence="9">
    <location>
        <position position="248"/>
    </location>
</feature>
<evidence type="ECO:0000259" key="12">
    <source>
        <dbReference type="Pfam" id="PF00082"/>
    </source>
</evidence>
<comment type="similarity">
    <text evidence="2 9 10">Belongs to the peptidase S8 family.</text>
</comment>
<dbReference type="CDD" id="cd07496">
    <property type="entry name" value="Peptidases_S8_13"/>
    <property type="match status" value="1"/>
</dbReference>
<dbReference type="Gene3D" id="3.40.50.200">
    <property type="entry name" value="Peptidase S8/S53 domain"/>
    <property type="match status" value="1"/>
</dbReference>
<feature type="active site" description="Charge relay system" evidence="9">
    <location>
        <position position="424"/>
    </location>
</feature>
<dbReference type="PROSITE" id="PS51892">
    <property type="entry name" value="SUBTILASE"/>
    <property type="match status" value="1"/>
</dbReference>
<dbReference type="InterPro" id="IPR034176">
    <property type="entry name" value="Peptidases_S8_13"/>
</dbReference>
<keyword evidence="5" id="KW-0732">Signal</keyword>
<dbReference type="InterPro" id="IPR023828">
    <property type="entry name" value="Peptidase_S8_Ser-AS"/>
</dbReference>
<name>A0A4Q7L9M5_9BURK</name>
<dbReference type="RefSeq" id="WP_242615678.1">
    <property type="nucleotide sequence ID" value="NZ_SGWV01000013.1"/>
</dbReference>
<dbReference type="InterPro" id="IPR015500">
    <property type="entry name" value="Peptidase_S8_subtilisin-rel"/>
</dbReference>
<dbReference type="InterPro" id="IPR050131">
    <property type="entry name" value="Peptidase_S8_subtilisin-like"/>
</dbReference>
<sequence>MPATSVTPVPCLSAPSKVLPLVIGMALLAVLSLPALAYQSDDAPRASQRPASVGAADDEDETDRLIVKYRSAENRQDLSVRSRDGLRVAGNRAGLQLERVRGHADGGHVVKANRRLKIAELRRLAQDLRNGDNDIEYVEPDRLMQAQVMPNDPQIGTQWHYTEAAAGIRAPQAWDKSTGSGVRVAVIDTGVRRHADLAANLLPGYDFITDTKIANDGTARDTDPVDPGDWRGAGECGTGSVAANSSWHGTHVAGTIAAVSNNGVGVAGVAYGAKVVPVRVLGKCGGYTSDIADAITWASGGSVTGVPANPYPAKVLNLSLGGVGACDVTTQTAINGARSRGAVVVVAAGNATADAARYTPASCTGVIVVSAVGRTGAIASYSNFGANVDVAAPGGDGSYTVLSTLNSGTSKPGSDSYAGYRGTSMATPHVAGIVALMLARNAALTPDQVEARLKTSAAARGFPVSCAQCGVGIVDASAAIDAALGVTPTPTPTPTPVPTTTTVAEVEPNDTLAAPQVITGTVVTVNANVASLSDLDHFKFTIGAGKTLVLTLQPGPNSDLDLQVFNSAGTMVSQSNNGTGTADSVSLLNSGTAAITVTAKTVYYSGNVGATGGAYTLKASQ</sequence>
<dbReference type="GO" id="GO:0006508">
    <property type="term" value="P:proteolysis"/>
    <property type="evidence" value="ECO:0007669"/>
    <property type="project" value="UniProtKB-KW"/>
</dbReference>
<dbReference type="Pfam" id="PF00082">
    <property type="entry name" value="Peptidase_S8"/>
    <property type="match status" value="1"/>
</dbReference>
<dbReference type="PROSITE" id="PS00137">
    <property type="entry name" value="SUBTILASE_HIS"/>
    <property type="match status" value="1"/>
</dbReference>
<protein>
    <submittedName>
        <fullName evidence="13">Serine protease</fullName>
    </submittedName>
</protein>
<evidence type="ECO:0000256" key="8">
    <source>
        <dbReference type="ARBA" id="ARBA00023145"/>
    </source>
</evidence>
<dbReference type="PANTHER" id="PTHR43806">
    <property type="entry name" value="PEPTIDASE S8"/>
    <property type="match status" value="1"/>
</dbReference>
<evidence type="ECO:0000256" key="7">
    <source>
        <dbReference type="ARBA" id="ARBA00022825"/>
    </source>
</evidence>
<comment type="subcellular location">
    <subcellularLocation>
        <location evidence="1">Secreted</location>
    </subcellularLocation>
</comment>
<gene>
    <name evidence="13" type="ORF">EV685_3836</name>
</gene>
<keyword evidence="4 9" id="KW-0645">Protease</keyword>
<keyword evidence="8" id="KW-0865">Zymogen</keyword>
<keyword evidence="14" id="KW-1185">Reference proteome</keyword>
<dbReference type="Proteomes" id="UP000293433">
    <property type="component" value="Unassembled WGS sequence"/>
</dbReference>
<feature type="region of interest" description="Disordered" evidence="11">
    <location>
        <begin position="41"/>
        <end position="60"/>
    </location>
</feature>
<proteinExistence type="inferred from homology"/>
<evidence type="ECO:0000313" key="14">
    <source>
        <dbReference type="Proteomes" id="UP000293433"/>
    </source>
</evidence>
<dbReference type="PROSITE" id="PS00138">
    <property type="entry name" value="SUBTILASE_SER"/>
    <property type="match status" value="1"/>
</dbReference>
<comment type="caution">
    <text evidence="13">The sequence shown here is derived from an EMBL/GenBank/DDBJ whole genome shotgun (WGS) entry which is preliminary data.</text>
</comment>
<feature type="active site" description="Charge relay system" evidence="9">
    <location>
        <position position="188"/>
    </location>
</feature>
<dbReference type="PRINTS" id="PR00723">
    <property type="entry name" value="SUBTILISIN"/>
</dbReference>
<dbReference type="SUPFAM" id="SSF89260">
    <property type="entry name" value="Collagen-binding domain"/>
    <property type="match status" value="1"/>
</dbReference>
<organism evidence="13 14">
    <name type="scientific">Sphaerotilus mobilis</name>
    <dbReference type="NCBI Taxonomy" id="47994"/>
    <lineage>
        <taxon>Bacteria</taxon>
        <taxon>Pseudomonadati</taxon>
        <taxon>Pseudomonadota</taxon>
        <taxon>Betaproteobacteria</taxon>
        <taxon>Burkholderiales</taxon>
        <taxon>Sphaerotilaceae</taxon>
        <taxon>Sphaerotilus</taxon>
    </lineage>
</organism>
<evidence type="ECO:0000313" key="13">
    <source>
        <dbReference type="EMBL" id="RZS46805.1"/>
    </source>
</evidence>
<dbReference type="GO" id="GO:0004252">
    <property type="term" value="F:serine-type endopeptidase activity"/>
    <property type="evidence" value="ECO:0007669"/>
    <property type="project" value="UniProtKB-UniRule"/>
</dbReference>
<evidence type="ECO:0000256" key="1">
    <source>
        <dbReference type="ARBA" id="ARBA00004613"/>
    </source>
</evidence>
<dbReference type="InterPro" id="IPR000209">
    <property type="entry name" value="Peptidase_S8/S53_dom"/>
</dbReference>
<dbReference type="PANTHER" id="PTHR43806:SF11">
    <property type="entry name" value="CEREVISIN-RELATED"/>
    <property type="match status" value="1"/>
</dbReference>
<dbReference type="GO" id="GO:0005576">
    <property type="term" value="C:extracellular region"/>
    <property type="evidence" value="ECO:0007669"/>
    <property type="project" value="UniProtKB-SubCell"/>
</dbReference>
<dbReference type="FunFam" id="3.40.50.200:FF:000022">
    <property type="entry name" value="Extracellular protease"/>
    <property type="match status" value="1"/>
</dbReference>
<dbReference type="InterPro" id="IPR022398">
    <property type="entry name" value="Peptidase_S8_His-AS"/>
</dbReference>
<evidence type="ECO:0000256" key="10">
    <source>
        <dbReference type="RuleBase" id="RU003355"/>
    </source>
</evidence>
<dbReference type="PROSITE" id="PS00136">
    <property type="entry name" value="SUBTILASE_ASP"/>
    <property type="match status" value="1"/>
</dbReference>
<dbReference type="EMBL" id="SGWV01000013">
    <property type="protein sequence ID" value="RZS46805.1"/>
    <property type="molecule type" value="Genomic_DNA"/>
</dbReference>
<evidence type="ECO:0000256" key="11">
    <source>
        <dbReference type="SAM" id="MobiDB-lite"/>
    </source>
</evidence>
<keyword evidence="7 9" id="KW-0720">Serine protease</keyword>